<dbReference type="OrthoDB" id="9799347at2"/>
<dbReference type="Gene3D" id="3.40.30.10">
    <property type="entry name" value="Glutaredoxin"/>
    <property type="match status" value="1"/>
</dbReference>
<evidence type="ECO:0000256" key="2">
    <source>
        <dbReference type="ARBA" id="ARBA00022748"/>
    </source>
</evidence>
<protein>
    <submittedName>
        <fullName evidence="6">Thiol-disulfide oxidoreductase ResA</fullName>
    </submittedName>
</protein>
<organism evidence="6 7">
    <name type="scientific">Parendozoicomonas haliclonae</name>
    <dbReference type="NCBI Taxonomy" id="1960125"/>
    <lineage>
        <taxon>Bacteria</taxon>
        <taxon>Pseudomonadati</taxon>
        <taxon>Pseudomonadota</taxon>
        <taxon>Gammaproteobacteria</taxon>
        <taxon>Oceanospirillales</taxon>
        <taxon>Endozoicomonadaceae</taxon>
        <taxon>Parendozoicomonas</taxon>
    </lineage>
</organism>
<keyword evidence="4" id="KW-0676">Redox-active center</keyword>
<name>A0A1X7APA3_9GAMM</name>
<reference evidence="6 7" key="1">
    <citation type="submission" date="2017-03" db="EMBL/GenBank/DDBJ databases">
        <authorList>
            <person name="Afonso C.L."/>
            <person name="Miller P.J."/>
            <person name="Scott M.A."/>
            <person name="Spackman E."/>
            <person name="Goraichik I."/>
            <person name="Dimitrov K.M."/>
            <person name="Suarez D.L."/>
            <person name="Swayne D.E."/>
        </authorList>
    </citation>
    <scope>NUCLEOTIDE SEQUENCE [LARGE SCALE GENOMIC DNA]</scope>
    <source>
        <strain evidence="6">SB41UT1</strain>
    </source>
</reference>
<dbReference type="Pfam" id="PF00578">
    <property type="entry name" value="AhpC-TSA"/>
    <property type="match status" value="1"/>
</dbReference>
<dbReference type="PROSITE" id="PS51257">
    <property type="entry name" value="PROKAR_LIPOPROTEIN"/>
    <property type="match status" value="1"/>
</dbReference>
<dbReference type="GO" id="GO:0016491">
    <property type="term" value="F:oxidoreductase activity"/>
    <property type="evidence" value="ECO:0007669"/>
    <property type="project" value="InterPro"/>
</dbReference>
<keyword evidence="7" id="KW-1185">Reference proteome</keyword>
<dbReference type="GO" id="GO:0030313">
    <property type="term" value="C:cell envelope"/>
    <property type="evidence" value="ECO:0007669"/>
    <property type="project" value="UniProtKB-SubCell"/>
</dbReference>
<evidence type="ECO:0000256" key="4">
    <source>
        <dbReference type="ARBA" id="ARBA00023284"/>
    </source>
</evidence>
<dbReference type="PANTHER" id="PTHR42852">
    <property type="entry name" value="THIOL:DISULFIDE INTERCHANGE PROTEIN DSBE"/>
    <property type="match status" value="1"/>
</dbReference>
<dbReference type="PANTHER" id="PTHR42852:SF6">
    <property type="entry name" value="THIOL:DISULFIDE INTERCHANGE PROTEIN DSBE"/>
    <property type="match status" value="1"/>
</dbReference>
<dbReference type="AlphaFoldDB" id="A0A1X7APA3"/>
<keyword evidence="3" id="KW-1015">Disulfide bond</keyword>
<dbReference type="Proteomes" id="UP000196573">
    <property type="component" value="Unassembled WGS sequence"/>
</dbReference>
<dbReference type="InterPro" id="IPR000866">
    <property type="entry name" value="AhpC/TSA"/>
</dbReference>
<dbReference type="InterPro" id="IPR013766">
    <property type="entry name" value="Thioredoxin_domain"/>
</dbReference>
<dbReference type="PROSITE" id="PS51352">
    <property type="entry name" value="THIOREDOXIN_2"/>
    <property type="match status" value="1"/>
</dbReference>
<dbReference type="EMBL" id="FWPT01000010">
    <property type="protein sequence ID" value="SMA50116.1"/>
    <property type="molecule type" value="Genomic_DNA"/>
</dbReference>
<evidence type="ECO:0000259" key="5">
    <source>
        <dbReference type="PROSITE" id="PS51352"/>
    </source>
</evidence>
<evidence type="ECO:0000256" key="3">
    <source>
        <dbReference type="ARBA" id="ARBA00023157"/>
    </source>
</evidence>
<dbReference type="SUPFAM" id="SSF52833">
    <property type="entry name" value="Thioredoxin-like"/>
    <property type="match status" value="1"/>
</dbReference>
<accession>A0A1X7APA3</accession>
<comment type="subcellular location">
    <subcellularLocation>
        <location evidence="1">Cell envelope</location>
    </subcellularLocation>
</comment>
<sequence length="163" mass="18035">MGKIITDRFQNGIRFLLLSVFIVLAGCGAQEQTQLEDHQGKALQLSAEDSSWLVVNYWATWCDPCREEIPELNELDHEAGVRVWGVDFDNPASLQELQGKIEKMDIEFPVVAPSFVPGLGLEMPPVLPATYIIAPDGTMTKRLIGPQTKDGLLAEIQTLKTKA</sequence>
<dbReference type="InterPro" id="IPR050553">
    <property type="entry name" value="Thioredoxin_ResA/DsbE_sf"/>
</dbReference>
<dbReference type="InterPro" id="IPR036249">
    <property type="entry name" value="Thioredoxin-like_sf"/>
</dbReference>
<gene>
    <name evidence="6" type="primary">resA</name>
    <name evidence="6" type="ORF">EHSB41UT_03907</name>
</gene>
<feature type="domain" description="Thioredoxin" evidence="5">
    <location>
        <begin position="23"/>
        <end position="161"/>
    </location>
</feature>
<evidence type="ECO:0000313" key="7">
    <source>
        <dbReference type="Proteomes" id="UP000196573"/>
    </source>
</evidence>
<dbReference type="CDD" id="cd02966">
    <property type="entry name" value="TlpA_like_family"/>
    <property type="match status" value="1"/>
</dbReference>
<proteinExistence type="predicted"/>
<keyword evidence="2" id="KW-0201">Cytochrome c-type biogenesis</keyword>
<evidence type="ECO:0000256" key="1">
    <source>
        <dbReference type="ARBA" id="ARBA00004196"/>
    </source>
</evidence>
<dbReference type="GO" id="GO:0016209">
    <property type="term" value="F:antioxidant activity"/>
    <property type="evidence" value="ECO:0007669"/>
    <property type="project" value="InterPro"/>
</dbReference>
<dbReference type="RefSeq" id="WP_087112552.1">
    <property type="nucleotide sequence ID" value="NZ_CBCSCN010000005.1"/>
</dbReference>
<evidence type="ECO:0000313" key="6">
    <source>
        <dbReference type="EMBL" id="SMA50116.1"/>
    </source>
</evidence>
<dbReference type="GO" id="GO:0017004">
    <property type="term" value="P:cytochrome complex assembly"/>
    <property type="evidence" value="ECO:0007669"/>
    <property type="project" value="UniProtKB-KW"/>
</dbReference>